<dbReference type="EMBL" id="JAWDGP010006468">
    <property type="protein sequence ID" value="KAK3740515.1"/>
    <property type="molecule type" value="Genomic_DNA"/>
</dbReference>
<comment type="caution">
    <text evidence="1">The sequence shown here is derived from an EMBL/GenBank/DDBJ whole genome shotgun (WGS) entry which is preliminary data.</text>
</comment>
<evidence type="ECO:0000313" key="1">
    <source>
        <dbReference type="EMBL" id="KAK3740515.1"/>
    </source>
</evidence>
<reference evidence="1" key="1">
    <citation type="journal article" date="2023" name="G3 (Bethesda)">
        <title>A reference genome for the long-term kleptoplast-retaining sea slug Elysia crispata morphotype clarki.</title>
        <authorList>
            <person name="Eastman K.E."/>
            <person name="Pendleton A.L."/>
            <person name="Shaikh M.A."/>
            <person name="Suttiyut T."/>
            <person name="Ogas R."/>
            <person name="Tomko P."/>
            <person name="Gavelis G."/>
            <person name="Widhalm J.R."/>
            <person name="Wisecaver J.H."/>
        </authorList>
    </citation>
    <scope>NUCLEOTIDE SEQUENCE</scope>
    <source>
        <strain evidence="1">ECLA1</strain>
    </source>
</reference>
<dbReference type="Proteomes" id="UP001283361">
    <property type="component" value="Unassembled WGS sequence"/>
</dbReference>
<evidence type="ECO:0000313" key="2">
    <source>
        <dbReference type="Proteomes" id="UP001283361"/>
    </source>
</evidence>
<accession>A0AAE1CWA0</accession>
<organism evidence="1 2">
    <name type="scientific">Elysia crispata</name>
    <name type="common">lettuce slug</name>
    <dbReference type="NCBI Taxonomy" id="231223"/>
    <lineage>
        <taxon>Eukaryota</taxon>
        <taxon>Metazoa</taxon>
        <taxon>Spiralia</taxon>
        <taxon>Lophotrochozoa</taxon>
        <taxon>Mollusca</taxon>
        <taxon>Gastropoda</taxon>
        <taxon>Heterobranchia</taxon>
        <taxon>Euthyneura</taxon>
        <taxon>Panpulmonata</taxon>
        <taxon>Sacoglossa</taxon>
        <taxon>Placobranchoidea</taxon>
        <taxon>Plakobranchidae</taxon>
        <taxon>Elysia</taxon>
    </lineage>
</organism>
<sequence length="78" mass="8353">MLESCPQCHPRVTQNANEACAVSLTVSNGGEPWREGAITPARFANKSRASPGCVLLFTPSLCDVSGRCIVFLGVSRWT</sequence>
<gene>
    <name evidence="1" type="ORF">RRG08_000502</name>
</gene>
<name>A0AAE1CWA0_9GAST</name>
<dbReference type="AlphaFoldDB" id="A0AAE1CWA0"/>
<proteinExistence type="predicted"/>
<keyword evidence="2" id="KW-1185">Reference proteome</keyword>
<protein>
    <submittedName>
        <fullName evidence="1">Uncharacterized protein</fullName>
    </submittedName>
</protein>